<evidence type="ECO:0000313" key="3">
    <source>
        <dbReference type="Proteomes" id="UP000078397"/>
    </source>
</evidence>
<organism evidence="2 3">
    <name type="scientific">Pochonia chlamydosporia 170</name>
    <dbReference type="NCBI Taxonomy" id="1380566"/>
    <lineage>
        <taxon>Eukaryota</taxon>
        <taxon>Fungi</taxon>
        <taxon>Dikarya</taxon>
        <taxon>Ascomycota</taxon>
        <taxon>Pezizomycotina</taxon>
        <taxon>Sordariomycetes</taxon>
        <taxon>Hypocreomycetidae</taxon>
        <taxon>Hypocreales</taxon>
        <taxon>Clavicipitaceae</taxon>
        <taxon>Pochonia</taxon>
    </lineage>
</organism>
<evidence type="ECO:0000256" key="1">
    <source>
        <dbReference type="SAM" id="MobiDB-lite"/>
    </source>
</evidence>
<protein>
    <submittedName>
        <fullName evidence="2">Uncharacterized protein</fullName>
    </submittedName>
</protein>
<evidence type="ECO:0000313" key="2">
    <source>
        <dbReference type="EMBL" id="OAQ63393.2"/>
    </source>
</evidence>
<dbReference type="AlphaFoldDB" id="A0A179FE86"/>
<name>A0A179FE86_METCM</name>
<proteinExistence type="predicted"/>
<reference evidence="2 3" key="1">
    <citation type="journal article" date="2016" name="PLoS Pathog.">
        <title>Biosynthesis of antibiotic leucinostatins in bio-control fungus Purpureocillium lilacinum and their inhibition on phytophthora revealed by genome mining.</title>
        <authorList>
            <person name="Wang G."/>
            <person name="Liu Z."/>
            <person name="Lin R."/>
            <person name="Li E."/>
            <person name="Mao Z."/>
            <person name="Ling J."/>
            <person name="Yang Y."/>
            <person name="Yin W.B."/>
            <person name="Xie B."/>
        </authorList>
    </citation>
    <scope>NUCLEOTIDE SEQUENCE [LARGE SCALE GENOMIC DNA]</scope>
    <source>
        <strain evidence="2">170</strain>
    </source>
</reference>
<sequence length="196" mass="21792">MALVELHSPMLHTLVRLHNNGRSDQCALTDSTRCQKYLVKWFYAAYRTVCRMLKYGAGLVTGMREISARSKKIPCQATSDGALLLPASCWAASWCCFESLIVVGQFNAHICPGPAQRRQTNAPASEPWSVIFRQSLEGPSRSGPPRKAGTPHAMRKVQAHWGGRNRGWTQTMALGHRVHVPSSQKRVYSMGQLDLC</sequence>
<feature type="region of interest" description="Disordered" evidence="1">
    <location>
        <begin position="135"/>
        <end position="154"/>
    </location>
</feature>
<gene>
    <name evidence="2" type="ORF">VFPPC_09901</name>
</gene>
<keyword evidence="3" id="KW-1185">Reference proteome</keyword>
<dbReference type="EMBL" id="LSBJ02000006">
    <property type="protein sequence ID" value="OAQ63393.2"/>
    <property type="molecule type" value="Genomic_DNA"/>
</dbReference>
<accession>A0A179FE86</accession>
<dbReference type="Proteomes" id="UP000078397">
    <property type="component" value="Unassembled WGS sequence"/>
</dbReference>
<dbReference type="GeneID" id="28852357"/>
<dbReference type="KEGG" id="pchm:VFPPC_09901"/>
<comment type="caution">
    <text evidence="2">The sequence shown here is derived from an EMBL/GenBank/DDBJ whole genome shotgun (WGS) entry which is preliminary data.</text>
</comment>
<dbReference type="RefSeq" id="XP_018140973.2">
    <property type="nucleotide sequence ID" value="XM_018288363.2"/>
</dbReference>